<dbReference type="Gene3D" id="3.10.180.10">
    <property type="entry name" value="2,3-Dihydroxybiphenyl 1,2-Dioxygenase, domain 1"/>
    <property type="match status" value="1"/>
</dbReference>
<dbReference type="RefSeq" id="WP_344821449.1">
    <property type="nucleotide sequence ID" value="NZ_BAABEZ010000001.1"/>
</dbReference>
<keyword evidence="1" id="KW-0046">Antibiotic resistance</keyword>
<evidence type="ECO:0000313" key="2">
    <source>
        <dbReference type="EMBL" id="GAA4448191.1"/>
    </source>
</evidence>
<evidence type="ECO:0000256" key="1">
    <source>
        <dbReference type="ARBA" id="ARBA00023251"/>
    </source>
</evidence>
<proteinExistence type="predicted"/>
<dbReference type="CDD" id="cd08349">
    <property type="entry name" value="BLMA_like"/>
    <property type="match status" value="1"/>
</dbReference>
<dbReference type="SUPFAM" id="SSF54593">
    <property type="entry name" value="Glyoxalase/Bleomycin resistance protein/Dihydroxybiphenyl dioxygenase"/>
    <property type="match status" value="1"/>
</dbReference>
<dbReference type="InterPro" id="IPR000335">
    <property type="entry name" value="Bleomycin-R"/>
</dbReference>
<dbReference type="EMBL" id="BAABEZ010000001">
    <property type="protein sequence ID" value="GAA4448191.1"/>
    <property type="molecule type" value="Genomic_DNA"/>
</dbReference>
<gene>
    <name evidence="2" type="ORF">GCM10023092_00300</name>
</gene>
<sequence>MEFNKPVPIVRIFDEQKAREFYVEYLEFIIDWKARLAANTPLYMQIYKDECVLHLSENHGDASPGATIRIPVSDLTLYHALLSDKQYRYANPGIISQPWGADEMSVADPFGNRLIFYQSKPS</sequence>
<comment type="caution">
    <text evidence="2">The sequence shown here is derived from an EMBL/GenBank/DDBJ whole genome shotgun (WGS) entry which is preliminary data.</text>
</comment>
<accession>A0ABP8MFQ2</accession>
<protein>
    <submittedName>
        <fullName evidence="2">Glyoxalase superfamily protein</fullName>
    </submittedName>
</protein>
<dbReference type="Pfam" id="PF19581">
    <property type="entry name" value="Glyoxalase_7"/>
    <property type="match status" value="1"/>
</dbReference>
<keyword evidence="3" id="KW-1185">Reference proteome</keyword>
<dbReference type="InterPro" id="IPR029068">
    <property type="entry name" value="Glyas_Bleomycin-R_OHBP_Dase"/>
</dbReference>
<name>A0ABP8MFQ2_9BACT</name>
<evidence type="ECO:0000313" key="3">
    <source>
        <dbReference type="Proteomes" id="UP001501410"/>
    </source>
</evidence>
<reference evidence="3" key="1">
    <citation type="journal article" date="2019" name="Int. J. Syst. Evol. Microbiol.">
        <title>The Global Catalogue of Microorganisms (GCM) 10K type strain sequencing project: providing services to taxonomists for standard genome sequencing and annotation.</title>
        <authorList>
            <consortium name="The Broad Institute Genomics Platform"/>
            <consortium name="The Broad Institute Genome Sequencing Center for Infectious Disease"/>
            <person name="Wu L."/>
            <person name="Ma J."/>
        </authorList>
    </citation>
    <scope>NUCLEOTIDE SEQUENCE [LARGE SCALE GENOMIC DNA]</scope>
    <source>
        <strain evidence="3">JCM 31921</strain>
    </source>
</reference>
<dbReference type="Proteomes" id="UP001501410">
    <property type="component" value="Unassembled WGS sequence"/>
</dbReference>
<organism evidence="2 3">
    <name type="scientific">Rurimicrobium arvi</name>
    <dbReference type="NCBI Taxonomy" id="2049916"/>
    <lineage>
        <taxon>Bacteria</taxon>
        <taxon>Pseudomonadati</taxon>
        <taxon>Bacteroidota</taxon>
        <taxon>Chitinophagia</taxon>
        <taxon>Chitinophagales</taxon>
        <taxon>Chitinophagaceae</taxon>
        <taxon>Rurimicrobium</taxon>
    </lineage>
</organism>